<dbReference type="AlphaFoldDB" id="A0A915JI75"/>
<accession>A0A915JI75</accession>
<keyword evidence="1" id="KW-1185">Reference proteome</keyword>
<protein>
    <submittedName>
        <fullName evidence="2">Uncharacterized protein</fullName>
    </submittedName>
</protein>
<evidence type="ECO:0000313" key="2">
    <source>
        <dbReference type="WBParaSite" id="nRc.2.0.1.t25787-RA"/>
    </source>
</evidence>
<proteinExistence type="predicted"/>
<name>A0A915JI75_ROMCU</name>
<dbReference type="Proteomes" id="UP000887565">
    <property type="component" value="Unplaced"/>
</dbReference>
<organism evidence="1 2">
    <name type="scientific">Romanomermis culicivorax</name>
    <name type="common">Nematode worm</name>
    <dbReference type="NCBI Taxonomy" id="13658"/>
    <lineage>
        <taxon>Eukaryota</taxon>
        <taxon>Metazoa</taxon>
        <taxon>Ecdysozoa</taxon>
        <taxon>Nematoda</taxon>
        <taxon>Enoplea</taxon>
        <taxon>Dorylaimia</taxon>
        <taxon>Mermithida</taxon>
        <taxon>Mermithoidea</taxon>
        <taxon>Mermithidae</taxon>
        <taxon>Romanomermis</taxon>
    </lineage>
</organism>
<reference evidence="2" key="1">
    <citation type="submission" date="2022-11" db="UniProtKB">
        <authorList>
            <consortium name="WormBaseParasite"/>
        </authorList>
    </citation>
    <scope>IDENTIFICATION</scope>
</reference>
<sequence>MALSAFDSFLLPFNDEKFFKPGKYRQSCHLLQIQLTCCLNARQERRCWTLRMMIGRMFSTDSKKIFIVDIPLFN</sequence>
<evidence type="ECO:0000313" key="1">
    <source>
        <dbReference type="Proteomes" id="UP000887565"/>
    </source>
</evidence>
<dbReference type="WBParaSite" id="nRc.2.0.1.t25787-RA">
    <property type="protein sequence ID" value="nRc.2.0.1.t25787-RA"/>
    <property type="gene ID" value="nRc.2.0.1.g25787"/>
</dbReference>